<dbReference type="GO" id="GO:0042781">
    <property type="term" value="F:3'-tRNA processing endoribonuclease activity"/>
    <property type="evidence" value="ECO:0007669"/>
    <property type="project" value="TreeGrafter"/>
</dbReference>
<comment type="similarity">
    <text evidence="6">Belongs to the RnpA family.</text>
</comment>
<keyword evidence="2 6" id="KW-0540">Nuclease</keyword>
<dbReference type="EC" id="3.1.26.5" evidence="6 7"/>
<accession>A0A841KWJ5</accession>
<dbReference type="GO" id="GO:0000049">
    <property type="term" value="F:tRNA binding"/>
    <property type="evidence" value="ECO:0007669"/>
    <property type="project" value="UniProtKB-UniRule"/>
</dbReference>
<sequence>MEHTLRLKKNMEFKKVYDKGNSMANRLLVLFMMKNGEDFNRVGFSVSKKVGKSVVRNRVKRLMKESFRAVGPTTAKGYDLIFIARINIKEATYGDVEKAMVHLLRKSKLLK</sequence>
<evidence type="ECO:0000256" key="5">
    <source>
        <dbReference type="ARBA" id="ARBA00022884"/>
    </source>
</evidence>
<reference evidence="8 9" key="1">
    <citation type="submission" date="2020-08" db="EMBL/GenBank/DDBJ databases">
        <title>Genomic Encyclopedia of Type Strains, Phase IV (KMG-IV): sequencing the most valuable type-strain genomes for metagenomic binning, comparative biology and taxonomic classification.</title>
        <authorList>
            <person name="Goeker M."/>
        </authorList>
    </citation>
    <scope>NUCLEOTIDE SEQUENCE [LARGE SCALE GENOMIC DNA]</scope>
    <source>
        <strain evidence="8 9">DSM 103526</strain>
    </source>
</reference>
<name>A0A841KWJ5_9FIRM</name>
<evidence type="ECO:0000256" key="2">
    <source>
        <dbReference type="ARBA" id="ARBA00022722"/>
    </source>
</evidence>
<evidence type="ECO:0000256" key="3">
    <source>
        <dbReference type="ARBA" id="ARBA00022759"/>
    </source>
</evidence>
<dbReference type="SUPFAM" id="SSF54211">
    <property type="entry name" value="Ribosomal protein S5 domain 2-like"/>
    <property type="match status" value="1"/>
</dbReference>
<dbReference type="AlphaFoldDB" id="A0A841KWJ5"/>
<keyword evidence="5 6" id="KW-0694">RNA-binding</keyword>
<evidence type="ECO:0000256" key="4">
    <source>
        <dbReference type="ARBA" id="ARBA00022801"/>
    </source>
</evidence>
<gene>
    <name evidence="6" type="primary">rnpA</name>
    <name evidence="8" type="ORF">HNQ80_004195</name>
</gene>
<dbReference type="PANTHER" id="PTHR33992:SF1">
    <property type="entry name" value="RIBONUCLEASE P PROTEIN COMPONENT"/>
    <property type="match status" value="1"/>
</dbReference>
<keyword evidence="3 6" id="KW-0255">Endonuclease</keyword>
<dbReference type="RefSeq" id="WP_184312559.1">
    <property type="nucleotide sequence ID" value="NZ_JACHEN010000032.1"/>
</dbReference>
<dbReference type="EMBL" id="JACHEN010000032">
    <property type="protein sequence ID" value="MBB6218056.1"/>
    <property type="molecule type" value="Genomic_DNA"/>
</dbReference>
<dbReference type="InterPro" id="IPR020568">
    <property type="entry name" value="Ribosomal_Su5_D2-typ_SF"/>
</dbReference>
<comment type="function">
    <text evidence="6">RNaseP catalyzes the removal of the 5'-leader sequence from pre-tRNA to produce the mature 5'-terminus. It can also cleave other RNA substrates such as 4.5S RNA. The protein component plays an auxiliary but essential role in vivo by binding to the 5'-leader sequence and broadening the substrate specificity of the ribozyme.</text>
</comment>
<keyword evidence="9" id="KW-1185">Reference proteome</keyword>
<comment type="catalytic activity">
    <reaction evidence="6">
        <text>Endonucleolytic cleavage of RNA, removing 5'-extranucleotides from tRNA precursor.</text>
        <dbReference type="EC" id="3.1.26.5"/>
    </reaction>
</comment>
<comment type="subunit">
    <text evidence="6">Consists of a catalytic RNA component (M1 or rnpB) and a protein subunit.</text>
</comment>
<dbReference type="GO" id="GO:0001682">
    <property type="term" value="P:tRNA 5'-leader removal"/>
    <property type="evidence" value="ECO:0007669"/>
    <property type="project" value="UniProtKB-UniRule"/>
</dbReference>
<dbReference type="Proteomes" id="UP000579281">
    <property type="component" value="Unassembled WGS sequence"/>
</dbReference>
<dbReference type="InterPro" id="IPR014721">
    <property type="entry name" value="Ribsml_uS5_D2-typ_fold_subgr"/>
</dbReference>
<dbReference type="GO" id="GO:0030677">
    <property type="term" value="C:ribonuclease P complex"/>
    <property type="evidence" value="ECO:0007669"/>
    <property type="project" value="TreeGrafter"/>
</dbReference>
<dbReference type="InterPro" id="IPR000100">
    <property type="entry name" value="RNase_P"/>
</dbReference>
<evidence type="ECO:0000256" key="1">
    <source>
        <dbReference type="ARBA" id="ARBA00022694"/>
    </source>
</evidence>
<dbReference type="Pfam" id="PF00825">
    <property type="entry name" value="Ribonuclease_P"/>
    <property type="match status" value="1"/>
</dbReference>
<evidence type="ECO:0000256" key="6">
    <source>
        <dbReference type="HAMAP-Rule" id="MF_00227"/>
    </source>
</evidence>
<evidence type="ECO:0000256" key="7">
    <source>
        <dbReference type="NCBIfam" id="TIGR00188"/>
    </source>
</evidence>
<comment type="caution">
    <text evidence="8">The sequence shown here is derived from an EMBL/GenBank/DDBJ whole genome shotgun (WGS) entry which is preliminary data.</text>
</comment>
<dbReference type="Gene3D" id="3.30.230.10">
    <property type="match status" value="1"/>
</dbReference>
<proteinExistence type="inferred from homology"/>
<evidence type="ECO:0000313" key="8">
    <source>
        <dbReference type="EMBL" id="MBB6218056.1"/>
    </source>
</evidence>
<dbReference type="HAMAP" id="MF_00227">
    <property type="entry name" value="RNase_P"/>
    <property type="match status" value="1"/>
</dbReference>
<dbReference type="PANTHER" id="PTHR33992">
    <property type="entry name" value="RIBONUCLEASE P PROTEIN COMPONENT"/>
    <property type="match status" value="1"/>
</dbReference>
<organism evidence="8 9">
    <name type="scientific">Anaerosolibacter carboniphilus</name>
    <dbReference type="NCBI Taxonomy" id="1417629"/>
    <lineage>
        <taxon>Bacteria</taxon>
        <taxon>Bacillati</taxon>
        <taxon>Bacillota</taxon>
        <taxon>Clostridia</taxon>
        <taxon>Peptostreptococcales</taxon>
        <taxon>Thermotaleaceae</taxon>
        <taxon>Anaerosolibacter</taxon>
    </lineage>
</organism>
<keyword evidence="4 6" id="KW-0378">Hydrolase</keyword>
<dbReference type="GO" id="GO:0004526">
    <property type="term" value="F:ribonuclease P activity"/>
    <property type="evidence" value="ECO:0007669"/>
    <property type="project" value="UniProtKB-UniRule"/>
</dbReference>
<protein>
    <recommendedName>
        <fullName evidence="6 7">Ribonuclease P protein component</fullName>
        <shortName evidence="6">RNase P protein</shortName>
        <shortName evidence="6">RNaseP protein</shortName>
        <ecNumber evidence="6 7">3.1.26.5</ecNumber>
    </recommendedName>
    <alternativeName>
        <fullName evidence="6">Protein C5</fullName>
    </alternativeName>
</protein>
<evidence type="ECO:0000313" key="9">
    <source>
        <dbReference type="Proteomes" id="UP000579281"/>
    </source>
</evidence>
<keyword evidence="1 6" id="KW-0819">tRNA processing</keyword>
<dbReference type="NCBIfam" id="TIGR00188">
    <property type="entry name" value="rnpA"/>
    <property type="match status" value="1"/>
</dbReference>